<dbReference type="PANTHER" id="PTHR15184">
    <property type="entry name" value="ATP SYNTHASE"/>
    <property type="match status" value="1"/>
</dbReference>
<evidence type="ECO:0000313" key="16">
    <source>
        <dbReference type="EMBL" id="MDP9650481.1"/>
    </source>
</evidence>
<dbReference type="InterPro" id="IPR013380">
    <property type="entry name" value="ATPase_T3SS_SctN"/>
</dbReference>
<protein>
    <recommendedName>
        <fullName evidence="13">Type 3 secretion system ATPase</fullName>
        <ecNumber evidence="12">7.4.2.8</ecNumber>
    </recommendedName>
</protein>
<evidence type="ECO:0000256" key="11">
    <source>
        <dbReference type="ARBA" id="ARBA00024342"/>
    </source>
</evidence>
<dbReference type="NCBIfam" id="TIGR01026">
    <property type="entry name" value="fliI_yscN"/>
    <property type="match status" value="1"/>
</dbReference>
<evidence type="ECO:0000256" key="13">
    <source>
        <dbReference type="ARBA" id="ARBA00024442"/>
    </source>
</evidence>
<dbReference type="InterPro" id="IPR000194">
    <property type="entry name" value="ATPase_F1/V1/A1_a/bsu_nucl-bd"/>
</dbReference>
<evidence type="ECO:0000256" key="1">
    <source>
        <dbReference type="ARBA" id="ARBA00004496"/>
    </source>
</evidence>
<dbReference type="InterPro" id="IPR040627">
    <property type="entry name" value="T3SS_ATPase_C"/>
</dbReference>
<keyword evidence="9" id="KW-0472">Membrane</keyword>
<dbReference type="EMBL" id="JAURTK010000010">
    <property type="protein sequence ID" value="MDP9650481.1"/>
    <property type="molecule type" value="Genomic_DNA"/>
</dbReference>
<dbReference type="InterPro" id="IPR003593">
    <property type="entry name" value="AAA+_ATPase"/>
</dbReference>
<comment type="caution">
    <text evidence="16">The sequence shown here is derived from an EMBL/GenBank/DDBJ whole genome shotgun (WGS) entry which is preliminary data.</text>
</comment>
<dbReference type="EC" id="7.4.2.8" evidence="12"/>
<keyword evidence="10" id="KW-0066">ATP synthesis</keyword>
<dbReference type="NCBIfam" id="TIGR02546">
    <property type="entry name" value="III_secr_ATP"/>
    <property type="match status" value="1"/>
</dbReference>
<dbReference type="SUPFAM" id="SSF52540">
    <property type="entry name" value="P-loop containing nucleoside triphosphate hydrolases"/>
    <property type="match status" value="1"/>
</dbReference>
<keyword evidence="3" id="KW-0963">Cytoplasm</keyword>
<sequence>MIELETPARDKAAATHDGLLGGAGLRQLSDAIEGEILASVSIRQVGKVVEVIGTLIKVAGIDLKLGELCELRAPGGQLMQHGEVIGFTRDYALVSPFSRLSDVSRSTQVVGLGRPLSIKVGDKLLGRVIDALGEPIDGLGPIDIDRYRPIFADPPSPMNRRMIEASMATGVRVIDAMTTLAEGQRMGIFAPAGVGKSTLLGMLARGAQCDINVIALIGERGREVREFVELILGPEGMARSVVVCATSDRSSIERSKAAYVATAIAEHFRDEGKRVLLMMDSLTRFARAGREIGLAAGEPPARRGFPPSIFAELPRLLERAGMGETGSITALYTVLAEDDSGSDPIAEEVRGVLDGHLILSREIAAQNRYPAIDVLGSLSRVMPQVVSREFMASSSRLRKLLAKHREVEMLLQIGEYQPGTNALADEAIEKIDALKAFLSQATDSYADPAATEAALHELAQGQAV</sequence>
<feature type="domain" description="AAA+ ATPase" evidence="15">
    <location>
        <begin position="182"/>
        <end position="364"/>
    </location>
</feature>
<dbReference type="RefSeq" id="WP_392395376.1">
    <property type="nucleotide sequence ID" value="NZ_JAURTK010000010.1"/>
</dbReference>
<reference evidence="16" key="1">
    <citation type="submission" date="2023-07" db="EMBL/GenBank/DDBJ databases">
        <title>Sorghum-associated microbial communities from plants grown in Nebraska, USA.</title>
        <authorList>
            <person name="Schachtman D."/>
        </authorList>
    </citation>
    <scope>NUCLEOTIDE SEQUENCE</scope>
    <source>
        <strain evidence="16">DS1061</strain>
    </source>
</reference>
<dbReference type="InterPro" id="IPR004100">
    <property type="entry name" value="ATPase_F1/V1/A1_a/bsu_N"/>
</dbReference>
<evidence type="ECO:0000256" key="3">
    <source>
        <dbReference type="ARBA" id="ARBA00022490"/>
    </source>
</evidence>
<evidence type="ECO:0000313" key="17">
    <source>
        <dbReference type="Proteomes" id="UP001229486"/>
    </source>
</evidence>
<dbReference type="CDD" id="cd18117">
    <property type="entry name" value="ATP-synt_flagellum-secretory_path_III_N"/>
    <property type="match status" value="1"/>
</dbReference>
<dbReference type="CDD" id="cd01136">
    <property type="entry name" value="ATPase_flagellum-secretory_path_III"/>
    <property type="match status" value="1"/>
</dbReference>
<keyword evidence="10" id="KW-0139">CF(1)</keyword>
<keyword evidence="7" id="KW-1278">Translocase</keyword>
<dbReference type="InterPro" id="IPR050053">
    <property type="entry name" value="ATPase_alpha/beta_chains"/>
</dbReference>
<dbReference type="PANTHER" id="PTHR15184:SF9">
    <property type="entry name" value="SPI-1 TYPE 3 SECRETION SYSTEM ATPASE"/>
    <property type="match status" value="1"/>
</dbReference>
<gene>
    <name evidence="16" type="ORF">J2793_005954</name>
</gene>
<dbReference type="Gene3D" id="3.40.50.12240">
    <property type="match status" value="1"/>
</dbReference>
<evidence type="ECO:0000256" key="6">
    <source>
        <dbReference type="ARBA" id="ARBA00022927"/>
    </source>
</evidence>
<evidence type="ECO:0000256" key="10">
    <source>
        <dbReference type="ARBA" id="ARBA00023196"/>
    </source>
</evidence>
<dbReference type="Pfam" id="PF02874">
    <property type="entry name" value="ATP-synt_ab_N"/>
    <property type="match status" value="1"/>
</dbReference>
<organism evidence="16 17">
    <name type="scientific">Paraburkholderia caledonica</name>
    <dbReference type="NCBI Taxonomy" id="134536"/>
    <lineage>
        <taxon>Bacteria</taxon>
        <taxon>Pseudomonadati</taxon>
        <taxon>Pseudomonadota</taxon>
        <taxon>Betaproteobacteria</taxon>
        <taxon>Burkholderiales</taxon>
        <taxon>Burkholderiaceae</taxon>
        <taxon>Paraburkholderia</taxon>
    </lineage>
</organism>
<evidence type="ECO:0000256" key="12">
    <source>
        <dbReference type="ARBA" id="ARBA00024382"/>
    </source>
</evidence>
<dbReference type="GO" id="GO:0046933">
    <property type="term" value="F:proton-transporting ATP synthase activity, rotational mechanism"/>
    <property type="evidence" value="ECO:0007669"/>
    <property type="project" value="TreeGrafter"/>
</dbReference>
<keyword evidence="2" id="KW-0813">Transport</keyword>
<dbReference type="PROSITE" id="PS00152">
    <property type="entry name" value="ATPASE_ALPHA_BETA"/>
    <property type="match status" value="1"/>
</dbReference>
<comment type="similarity">
    <text evidence="11">Belongs to the ATPase alpha/beta chains family. T3SS ATPase subfamily.</text>
</comment>
<dbReference type="InterPro" id="IPR027417">
    <property type="entry name" value="P-loop_NTPase"/>
</dbReference>
<evidence type="ECO:0000256" key="8">
    <source>
        <dbReference type="ARBA" id="ARBA00023026"/>
    </source>
</evidence>
<dbReference type="GO" id="GO:0030254">
    <property type="term" value="P:protein secretion by the type III secretion system"/>
    <property type="evidence" value="ECO:0007669"/>
    <property type="project" value="InterPro"/>
</dbReference>
<accession>A0AB73IKE0</accession>
<comment type="subcellular location">
    <subcellularLocation>
        <location evidence="1">Cytoplasm</location>
    </subcellularLocation>
</comment>
<dbReference type="GO" id="GO:0045259">
    <property type="term" value="C:proton-transporting ATP synthase complex"/>
    <property type="evidence" value="ECO:0007669"/>
    <property type="project" value="UniProtKB-KW"/>
</dbReference>
<evidence type="ECO:0000256" key="7">
    <source>
        <dbReference type="ARBA" id="ARBA00022967"/>
    </source>
</evidence>
<dbReference type="Pfam" id="PF00006">
    <property type="entry name" value="ATP-synt_ab"/>
    <property type="match status" value="1"/>
</dbReference>
<dbReference type="GO" id="GO:0030257">
    <property type="term" value="C:type III protein secretion system complex"/>
    <property type="evidence" value="ECO:0007669"/>
    <property type="project" value="InterPro"/>
</dbReference>
<comment type="catalytic activity">
    <reaction evidence="14">
        <text>ATP + H2O + cellular proteinSide 1 = ADP + phosphate + cellular proteinSide 2.</text>
        <dbReference type="EC" id="7.4.2.8"/>
    </reaction>
</comment>
<keyword evidence="6" id="KW-0653">Protein transport</keyword>
<dbReference type="GO" id="GO:0008564">
    <property type="term" value="F:protein-exporting ATPase activity"/>
    <property type="evidence" value="ECO:0007669"/>
    <property type="project" value="UniProtKB-EC"/>
</dbReference>
<keyword evidence="4" id="KW-0547">Nucleotide-binding</keyword>
<dbReference type="GO" id="GO:0005524">
    <property type="term" value="F:ATP binding"/>
    <property type="evidence" value="ECO:0007669"/>
    <property type="project" value="UniProtKB-KW"/>
</dbReference>
<dbReference type="GO" id="GO:0005737">
    <property type="term" value="C:cytoplasm"/>
    <property type="evidence" value="ECO:0007669"/>
    <property type="project" value="UniProtKB-SubCell"/>
</dbReference>
<dbReference type="AlphaFoldDB" id="A0AB73IKE0"/>
<dbReference type="InterPro" id="IPR020003">
    <property type="entry name" value="ATPase_a/bsu_AS"/>
</dbReference>
<proteinExistence type="inferred from homology"/>
<keyword evidence="5" id="KW-0067">ATP-binding</keyword>
<keyword evidence="8" id="KW-0843">Virulence</keyword>
<name>A0AB73IKE0_9BURK</name>
<evidence type="ECO:0000259" key="15">
    <source>
        <dbReference type="SMART" id="SM00382"/>
    </source>
</evidence>
<dbReference type="InterPro" id="IPR005714">
    <property type="entry name" value="ATPase_T3SS_FliI/YscN"/>
</dbReference>
<dbReference type="FunFam" id="3.40.50.12240:FF:000002">
    <property type="entry name" value="Flagellum-specific ATP synthase FliI"/>
    <property type="match status" value="1"/>
</dbReference>
<evidence type="ECO:0000256" key="2">
    <source>
        <dbReference type="ARBA" id="ARBA00022448"/>
    </source>
</evidence>
<evidence type="ECO:0000256" key="4">
    <source>
        <dbReference type="ARBA" id="ARBA00022741"/>
    </source>
</evidence>
<dbReference type="Pfam" id="PF18269">
    <property type="entry name" value="T3SS_ATPase_C"/>
    <property type="match status" value="1"/>
</dbReference>
<dbReference type="SMART" id="SM00382">
    <property type="entry name" value="AAA"/>
    <property type="match status" value="1"/>
</dbReference>
<dbReference type="NCBIfam" id="NF006575">
    <property type="entry name" value="PRK09099.1"/>
    <property type="match status" value="1"/>
</dbReference>
<dbReference type="Proteomes" id="UP001229486">
    <property type="component" value="Unassembled WGS sequence"/>
</dbReference>
<dbReference type="GO" id="GO:0016887">
    <property type="term" value="F:ATP hydrolysis activity"/>
    <property type="evidence" value="ECO:0007669"/>
    <property type="project" value="InterPro"/>
</dbReference>
<evidence type="ECO:0000256" key="14">
    <source>
        <dbReference type="ARBA" id="ARBA00034006"/>
    </source>
</evidence>
<evidence type="ECO:0000256" key="5">
    <source>
        <dbReference type="ARBA" id="ARBA00022840"/>
    </source>
</evidence>
<dbReference type="GO" id="GO:0046961">
    <property type="term" value="F:proton-transporting ATPase activity, rotational mechanism"/>
    <property type="evidence" value="ECO:0007669"/>
    <property type="project" value="InterPro"/>
</dbReference>
<evidence type="ECO:0000256" key="9">
    <source>
        <dbReference type="ARBA" id="ARBA00023136"/>
    </source>
</evidence>